<keyword evidence="1" id="KW-0472">Membrane</keyword>
<feature type="transmembrane region" description="Helical" evidence="1">
    <location>
        <begin position="23"/>
        <end position="44"/>
    </location>
</feature>
<protein>
    <submittedName>
        <fullName evidence="2">Uncharacterized protein</fullName>
    </submittedName>
</protein>
<comment type="caution">
    <text evidence="2">The sequence shown here is derived from an EMBL/GenBank/DDBJ whole genome shotgun (WGS) entry which is preliminary data.</text>
</comment>
<feature type="transmembrane region" description="Helical" evidence="1">
    <location>
        <begin position="164"/>
        <end position="184"/>
    </location>
</feature>
<dbReference type="Proteomes" id="UP000178457">
    <property type="component" value="Unassembled WGS sequence"/>
</dbReference>
<dbReference type="AlphaFoldDB" id="A0A1F5ILD9"/>
<keyword evidence="1" id="KW-1133">Transmembrane helix</keyword>
<reference evidence="2 3" key="1">
    <citation type="journal article" date="2016" name="Nat. Commun.">
        <title>Thousands of microbial genomes shed light on interconnected biogeochemical processes in an aquifer system.</title>
        <authorList>
            <person name="Anantharaman K."/>
            <person name="Brown C.T."/>
            <person name="Hug L.A."/>
            <person name="Sharon I."/>
            <person name="Castelle C.J."/>
            <person name="Probst A.J."/>
            <person name="Thomas B.C."/>
            <person name="Singh A."/>
            <person name="Wilkins M.J."/>
            <person name="Karaoz U."/>
            <person name="Brodie E.L."/>
            <person name="Williams K.H."/>
            <person name="Hubbard S.S."/>
            <person name="Banfield J.F."/>
        </authorList>
    </citation>
    <scope>NUCLEOTIDE SEQUENCE [LARGE SCALE GENOMIC DNA]</scope>
</reference>
<feature type="transmembrane region" description="Helical" evidence="1">
    <location>
        <begin position="76"/>
        <end position="98"/>
    </location>
</feature>
<evidence type="ECO:0000313" key="3">
    <source>
        <dbReference type="Proteomes" id="UP000178457"/>
    </source>
</evidence>
<organism evidence="2 3">
    <name type="scientific">Candidatus Daviesbacteria bacterium RIFCSPHIGHO2_01_FULL_36_37</name>
    <dbReference type="NCBI Taxonomy" id="1797758"/>
    <lineage>
        <taxon>Bacteria</taxon>
        <taxon>Candidatus Daviesiibacteriota</taxon>
    </lineage>
</organism>
<sequence length="273" mass="30975">MKTYLASVKDYSGYLQLSKRQKIIIASILVTLGLIVSTQTVSFLYAKFRLIFVLGIIGYLLSLWALWEGMSKSKALILLILPTLYTVSVTSFYFLLPIRWLTRLPIAVLFAISFYTLLLSQNVFNVASLRTIPLYRAASTSSFLFTIITSFFLYNVVFALNLPFYWNGVVVAFLSFLLIIQVLWSVKMEKITGQIITYSLILGLLIGEGAVALSFWPVAPTIWSLALSTYLYILLGVVNDYLRDRLNKRHLREYIFVAATVLTFSFLVTSWSG</sequence>
<evidence type="ECO:0000313" key="2">
    <source>
        <dbReference type="EMBL" id="OGE17160.1"/>
    </source>
</evidence>
<feature type="transmembrane region" description="Helical" evidence="1">
    <location>
        <begin position="134"/>
        <end position="158"/>
    </location>
</feature>
<dbReference type="STRING" id="1797758.A2858_00455"/>
<dbReference type="EMBL" id="MFCL01000008">
    <property type="protein sequence ID" value="OGE17160.1"/>
    <property type="molecule type" value="Genomic_DNA"/>
</dbReference>
<gene>
    <name evidence="2" type="ORF">A2858_00455</name>
</gene>
<evidence type="ECO:0000256" key="1">
    <source>
        <dbReference type="SAM" id="Phobius"/>
    </source>
</evidence>
<proteinExistence type="predicted"/>
<feature type="transmembrane region" description="Helical" evidence="1">
    <location>
        <begin position="254"/>
        <end position="272"/>
    </location>
</feature>
<feature type="transmembrane region" description="Helical" evidence="1">
    <location>
        <begin position="222"/>
        <end position="242"/>
    </location>
</feature>
<feature type="transmembrane region" description="Helical" evidence="1">
    <location>
        <begin position="50"/>
        <end position="67"/>
    </location>
</feature>
<keyword evidence="1" id="KW-0812">Transmembrane</keyword>
<name>A0A1F5ILD9_9BACT</name>
<feature type="transmembrane region" description="Helical" evidence="1">
    <location>
        <begin position="104"/>
        <end position="127"/>
    </location>
</feature>
<accession>A0A1F5ILD9</accession>
<feature type="transmembrane region" description="Helical" evidence="1">
    <location>
        <begin position="196"/>
        <end position="216"/>
    </location>
</feature>